<comment type="cofactor">
    <cofactor evidence="1">
        <name>FAD</name>
        <dbReference type="ChEBI" id="CHEBI:57692"/>
    </cofactor>
</comment>
<dbReference type="Pfam" id="PF07992">
    <property type="entry name" value="Pyr_redox_2"/>
    <property type="match status" value="1"/>
</dbReference>
<dbReference type="Proteomes" id="UP001175271">
    <property type="component" value="Unassembled WGS sequence"/>
</dbReference>
<dbReference type="InterPro" id="IPR055275">
    <property type="entry name" value="Ferredox_Rdtase"/>
</dbReference>
<keyword evidence="9" id="KW-0539">Nucleus</keyword>
<organism evidence="12 13">
    <name type="scientific">Steinernema hermaphroditum</name>
    <dbReference type="NCBI Taxonomy" id="289476"/>
    <lineage>
        <taxon>Eukaryota</taxon>
        <taxon>Metazoa</taxon>
        <taxon>Ecdysozoa</taxon>
        <taxon>Nematoda</taxon>
        <taxon>Chromadorea</taxon>
        <taxon>Rhabditida</taxon>
        <taxon>Tylenchina</taxon>
        <taxon>Panagrolaimomorpha</taxon>
        <taxon>Strongyloidoidea</taxon>
        <taxon>Steinernematidae</taxon>
        <taxon>Steinernema</taxon>
    </lineage>
</organism>
<evidence type="ECO:0000313" key="12">
    <source>
        <dbReference type="EMBL" id="KAK0398114.1"/>
    </source>
</evidence>
<dbReference type="InterPro" id="IPR024253">
    <property type="entry name" value="Phosducin_thioredoxin-like_dom"/>
</dbReference>
<feature type="domain" description="FAD/NAD(P)-binding" evidence="11">
    <location>
        <begin position="115"/>
        <end position="274"/>
    </location>
</feature>
<dbReference type="PRINTS" id="PR00419">
    <property type="entry name" value="ADXRDTASE"/>
</dbReference>
<dbReference type="GO" id="GO:0003676">
    <property type="term" value="F:nucleic acid binding"/>
    <property type="evidence" value="ECO:0007669"/>
    <property type="project" value="InterPro"/>
</dbReference>
<dbReference type="Gene3D" id="3.40.50.720">
    <property type="entry name" value="NAD(P)-binding Rossmann-like Domain"/>
    <property type="match status" value="1"/>
</dbReference>
<evidence type="ECO:0000256" key="9">
    <source>
        <dbReference type="ARBA" id="ARBA00023242"/>
    </source>
</evidence>
<sequence>MSIESDSHYDIRRRAPPAFPKTGADIIITRKTNISAYVTRCEKQLNCQKDAIALHAVGHAINHALIVALNIEKRMCGSVKAHVVTSSVDVTDDLIPLLDGLDLQSKTRSISSSSRIAVIGSGPAGLYLTSALLRRCADSVIDVFDKAPVPFGLVRYGVAPDHPEVKNCTHQFDRLFAENGHRLSLFCNVGVGSDISFDELRSHYDVVALAYGANRPRRLNIPGIYDSDNCYSGSEFVSWYNGLPGARHPKLDCENVVVVGNGNVALDCARILLSSSERLSKTDVPEPILREIAGSKVHNVCIVGRRGPLDISFTIKELREQINLPSSVFSIGDITKEEVESLLAESSRMPRPKRRVTELLLKNCFVMANLESRILDGPPAGYCSSSEDEGDSPALKVVKDDDAHQAKVMNGFRNTGVKGVLEDYRRSVDIRRMDGEAKERAIAEMAKRGMLSGRKEEEHNDSDLELDDDVLEKIRRRRLEDMRNAVKSNVLELESKEQLLSAIEECSMLLVIHLYENGVSACSQMNVVFKTLAGLYENTQFCRIRAKISGLSEDFCTKGVPAIQVYRKEKLIGNFIKMDDCIGDDFTAKEIVEFLKSKGINLAASLSEDEDSD</sequence>
<dbReference type="Gene3D" id="3.50.50.60">
    <property type="entry name" value="FAD/NAD(P)-binding domain"/>
    <property type="match status" value="1"/>
</dbReference>
<dbReference type="InterPro" id="IPR001200">
    <property type="entry name" value="Phosducin"/>
</dbReference>
<dbReference type="InterPro" id="IPR014612">
    <property type="entry name" value="Pop7/Rpp20"/>
</dbReference>
<evidence type="ECO:0000259" key="10">
    <source>
        <dbReference type="Pfam" id="PF02114"/>
    </source>
</evidence>
<dbReference type="GO" id="GO:0005655">
    <property type="term" value="C:nucleolar ribonuclease P complex"/>
    <property type="evidence" value="ECO:0007669"/>
    <property type="project" value="InterPro"/>
</dbReference>
<dbReference type="GO" id="GO:0016491">
    <property type="term" value="F:oxidoreductase activity"/>
    <property type="evidence" value="ECO:0007669"/>
    <property type="project" value="UniProtKB-KW"/>
</dbReference>
<keyword evidence="6" id="KW-0274">FAD</keyword>
<dbReference type="GO" id="GO:0000172">
    <property type="term" value="C:ribonuclease MRP complex"/>
    <property type="evidence" value="ECO:0007669"/>
    <property type="project" value="InterPro"/>
</dbReference>
<feature type="domain" description="Phosducin" evidence="10">
    <location>
        <begin position="458"/>
        <end position="599"/>
    </location>
</feature>
<dbReference type="GO" id="GO:0001682">
    <property type="term" value="P:tRNA 5'-leader removal"/>
    <property type="evidence" value="ECO:0007669"/>
    <property type="project" value="InterPro"/>
</dbReference>
<comment type="similarity">
    <text evidence="3">Belongs to the phosducin family.</text>
</comment>
<dbReference type="InterPro" id="IPR036188">
    <property type="entry name" value="FAD/NAD-bd_sf"/>
</dbReference>
<evidence type="ECO:0000313" key="13">
    <source>
        <dbReference type="Proteomes" id="UP001175271"/>
    </source>
</evidence>
<dbReference type="PANTHER" id="PTHR48467:SF1">
    <property type="entry name" value="GLUTAMATE SYNTHASE 1 [NADH], CHLOROPLASTIC-LIKE"/>
    <property type="match status" value="1"/>
</dbReference>
<evidence type="ECO:0000256" key="3">
    <source>
        <dbReference type="ARBA" id="ARBA00009686"/>
    </source>
</evidence>
<comment type="subcellular location">
    <subcellularLocation>
        <location evidence="2">Nucleus</location>
    </subcellularLocation>
</comment>
<dbReference type="AlphaFoldDB" id="A0AA39H3K5"/>
<dbReference type="EMBL" id="JAUCMV010000005">
    <property type="protein sequence ID" value="KAK0398114.1"/>
    <property type="molecule type" value="Genomic_DNA"/>
</dbReference>
<evidence type="ECO:0000256" key="6">
    <source>
        <dbReference type="ARBA" id="ARBA00022827"/>
    </source>
</evidence>
<evidence type="ECO:0008006" key="14">
    <source>
        <dbReference type="Google" id="ProtNLM"/>
    </source>
</evidence>
<keyword evidence="8" id="KW-0560">Oxidoreductase</keyword>
<dbReference type="SUPFAM" id="SSF52833">
    <property type="entry name" value="Thioredoxin-like"/>
    <property type="match status" value="1"/>
</dbReference>
<dbReference type="CDD" id="cd02987">
    <property type="entry name" value="Phd_like_Phd"/>
    <property type="match status" value="1"/>
</dbReference>
<evidence type="ECO:0000256" key="2">
    <source>
        <dbReference type="ARBA" id="ARBA00004123"/>
    </source>
</evidence>
<keyword evidence="5" id="KW-0819">tRNA processing</keyword>
<keyword evidence="13" id="KW-1185">Reference proteome</keyword>
<comment type="caution">
    <text evidence="12">The sequence shown here is derived from an EMBL/GenBank/DDBJ whole genome shotgun (WGS) entry which is preliminary data.</text>
</comment>
<evidence type="ECO:0000256" key="7">
    <source>
        <dbReference type="ARBA" id="ARBA00022857"/>
    </source>
</evidence>
<proteinExistence type="inferred from homology"/>
<dbReference type="Pfam" id="PF02114">
    <property type="entry name" value="Phosducin"/>
    <property type="match status" value="1"/>
</dbReference>
<dbReference type="InterPro" id="IPR023196">
    <property type="entry name" value="Phosducin_N_dom_sf"/>
</dbReference>
<dbReference type="InterPro" id="IPR023753">
    <property type="entry name" value="FAD/NAD-binding_dom"/>
</dbReference>
<dbReference type="Pfam" id="PF12328">
    <property type="entry name" value="Rpp20"/>
    <property type="match status" value="1"/>
</dbReference>
<name>A0AA39H3K5_9BILA</name>
<keyword evidence="7" id="KW-0521">NADP</keyword>
<dbReference type="InterPro" id="IPR036249">
    <property type="entry name" value="Thioredoxin-like_sf"/>
</dbReference>
<protein>
    <recommendedName>
        <fullName evidence="14">NADPH:adrenodoxin oxidoreductase, mitochondrial</fullName>
    </recommendedName>
</protein>
<gene>
    <name evidence="12" type="ORF">QR680_002434</name>
</gene>
<dbReference type="PANTHER" id="PTHR48467">
    <property type="entry name" value="GLUTAMATE SYNTHASE 1 [NADH], CHLOROPLASTIC-LIKE"/>
    <property type="match status" value="1"/>
</dbReference>
<dbReference type="SUPFAM" id="SSF51971">
    <property type="entry name" value="Nucleotide-binding domain"/>
    <property type="match status" value="1"/>
</dbReference>
<dbReference type="InterPro" id="IPR036882">
    <property type="entry name" value="Alba-like_dom_sf"/>
</dbReference>
<dbReference type="Gene3D" id="1.10.168.10">
    <property type="entry name" value="Phosducin, domain 2"/>
    <property type="match status" value="1"/>
</dbReference>
<evidence type="ECO:0000259" key="11">
    <source>
        <dbReference type="Pfam" id="PF07992"/>
    </source>
</evidence>
<dbReference type="Gene3D" id="3.40.30.10">
    <property type="entry name" value="Glutaredoxin"/>
    <property type="match status" value="1"/>
</dbReference>
<dbReference type="GO" id="GO:0008277">
    <property type="term" value="P:regulation of G protein-coupled receptor signaling pathway"/>
    <property type="evidence" value="ECO:0007669"/>
    <property type="project" value="InterPro"/>
</dbReference>
<accession>A0AA39H3K5</accession>
<dbReference type="Gene3D" id="3.30.110.20">
    <property type="entry name" value="Alba-like domain"/>
    <property type="match status" value="1"/>
</dbReference>
<evidence type="ECO:0000256" key="4">
    <source>
        <dbReference type="ARBA" id="ARBA00022630"/>
    </source>
</evidence>
<evidence type="ECO:0000256" key="1">
    <source>
        <dbReference type="ARBA" id="ARBA00001974"/>
    </source>
</evidence>
<reference evidence="12" key="1">
    <citation type="submission" date="2023-06" db="EMBL/GenBank/DDBJ databases">
        <title>Genomic analysis of the entomopathogenic nematode Steinernema hermaphroditum.</title>
        <authorList>
            <person name="Schwarz E.M."/>
            <person name="Heppert J.K."/>
            <person name="Baniya A."/>
            <person name="Schwartz H.T."/>
            <person name="Tan C.-H."/>
            <person name="Antoshechkin I."/>
            <person name="Sternberg P.W."/>
            <person name="Goodrich-Blair H."/>
            <person name="Dillman A.R."/>
        </authorList>
    </citation>
    <scope>NUCLEOTIDE SEQUENCE</scope>
    <source>
        <strain evidence="12">PS9179</strain>
        <tissue evidence="12">Whole animal</tissue>
    </source>
</reference>
<evidence type="ECO:0000256" key="5">
    <source>
        <dbReference type="ARBA" id="ARBA00022694"/>
    </source>
</evidence>
<dbReference type="SUPFAM" id="SSF82704">
    <property type="entry name" value="AlbA-like"/>
    <property type="match status" value="1"/>
</dbReference>
<evidence type="ECO:0000256" key="8">
    <source>
        <dbReference type="ARBA" id="ARBA00023002"/>
    </source>
</evidence>
<keyword evidence="4" id="KW-0285">Flavoprotein</keyword>